<evidence type="ECO:0000256" key="3">
    <source>
        <dbReference type="ARBA" id="ARBA00022692"/>
    </source>
</evidence>
<dbReference type="Gene3D" id="1.20.1080.10">
    <property type="entry name" value="Glycerol uptake facilitator protein"/>
    <property type="match status" value="2"/>
</dbReference>
<sequence length="192" mass="20322">MSARDIAEIEEGVPDPSDNRTVNDGTTFCTSANVVVVTQKIVAEAIGTYFLIFVGCGVCVAWGLIFMVMVYSVGHISGAHFNPAVTIAFAIFRQFSYKQVPLYILAQLLGSILASVGSNIQSLVTEFITSFLLMFVISGVATDNRSIGELAGIAIGMTILIDVLIAGPISGGSMNPARSIGPALIMHQFKSL</sequence>
<comment type="similarity">
    <text evidence="6">Belongs to the MIP/aquaporin (TC 1.A.8) family.</text>
</comment>
<dbReference type="PRINTS" id="PR00783">
    <property type="entry name" value="MINTRINSICP"/>
</dbReference>
<dbReference type="SUPFAM" id="SSF81338">
    <property type="entry name" value="Aquaporin-like"/>
    <property type="match status" value="1"/>
</dbReference>
<gene>
    <name evidence="8" type="ORF">OLEA9_A098640</name>
</gene>
<reference evidence="8 9" key="1">
    <citation type="submission" date="2019-12" db="EMBL/GenBank/DDBJ databases">
        <authorList>
            <person name="Alioto T."/>
            <person name="Alioto T."/>
            <person name="Gomez Garrido J."/>
        </authorList>
    </citation>
    <scope>NUCLEOTIDE SEQUENCE [LARGE SCALE GENOMIC DNA]</scope>
</reference>
<evidence type="ECO:0000256" key="2">
    <source>
        <dbReference type="ARBA" id="ARBA00022448"/>
    </source>
</evidence>
<dbReference type="PANTHER" id="PTHR45724">
    <property type="entry name" value="AQUAPORIN NIP2-1"/>
    <property type="match status" value="1"/>
</dbReference>
<dbReference type="GO" id="GO:0015267">
    <property type="term" value="F:channel activity"/>
    <property type="evidence" value="ECO:0007669"/>
    <property type="project" value="InterPro"/>
</dbReference>
<dbReference type="Proteomes" id="UP000594638">
    <property type="component" value="Unassembled WGS sequence"/>
</dbReference>
<dbReference type="Gramene" id="OE9A098640T1">
    <property type="protein sequence ID" value="OE9A098640C1"/>
    <property type="gene ID" value="OE9A098640"/>
</dbReference>
<dbReference type="InterPro" id="IPR023271">
    <property type="entry name" value="Aquaporin-like"/>
</dbReference>
<feature type="transmembrane region" description="Helical" evidence="7">
    <location>
        <begin position="123"/>
        <end position="141"/>
    </location>
</feature>
<keyword evidence="5 7" id="KW-0472">Membrane</keyword>
<evidence type="ECO:0000313" key="9">
    <source>
        <dbReference type="Proteomes" id="UP000594638"/>
    </source>
</evidence>
<keyword evidence="2 6" id="KW-0813">Transport</keyword>
<dbReference type="GO" id="GO:0016020">
    <property type="term" value="C:membrane"/>
    <property type="evidence" value="ECO:0007669"/>
    <property type="project" value="UniProtKB-SubCell"/>
</dbReference>
<evidence type="ECO:0000256" key="1">
    <source>
        <dbReference type="ARBA" id="ARBA00004141"/>
    </source>
</evidence>
<dbReference type="PANTHER" id="PTHR45724:SF23">
    <property type="entry name" value="AQUAPORIN NIP4-1-RELATED"/>
    <property type="match status" value="1"/>
</dbReference>
<name>A0A8S0QVP0_OLEEU</name>
<evidence type="ECO:0000256" key="5">
    <source>
        <dbReference type="ARBA" id="ARBA00023136"/>
    </source>
</evidence>
<comment type="caution">
    <text evidence="8">The sequence shown here is derived from an EMBL/GenBank/DDBJ whole genome shotgun (WGS) entry which is preliminary data.</text>
</comment>
<organism evidence="8 9">
    <name type="scientific">Olea europaea subsp. europaea</name>
    <dbReference type="NCBI Taxonomy" id="158383"/>
    <lineage>
        <taxon>Eukaryota</taxon>
        <taxon>Viridiplantae</taxon>
        <taxon>Streptophyta</taxon>
        <taxon>Embryophyta</taxon>
        <taxon>Tracheophyta</taxon>
        <taxon>Spermatophyta</taxon>
        <taxon>Magnoliopsida</taxon>
        <taxon>eudicotyledons</taxon>
        <taxon>Gunneridae</taxon>
        <taxon>Pentapetalae</taxon>
        <taxon>asterids</taxon>
        <taxon>lamiids</taxon>
        <taxon>Lamiales</taxon>
        <taxon>Oleaceae</taxon>
        <taxon>Oleeae</taxon>
        <taxon>Olea</taxon>
    </lineage>
</organism>
<keyword evidence="3 6" id="KW-0812">Transmembrane</keyword>
<keyword evidence="4 7" id="KW-1133">Transmembrane helix</keyword>
<dbReference type="OrthoDB" id="3222at2759"/>
<dbReference type="PROSITE" id="PS00221">
    <property type="entry name" value="MIP"/>
    <property type="match status" value="1"/>
</dbReference>
<evidence type="ECO:0000256" key="7">
    <source>
        <dbReference type="SAM" id="Phobius"/>
    </source>
</evidence>
<dbReference type="EMBL" id="CACTIH010001959">
    <property type="protein sequence ID" value="CAA2970024.1"/>
    <property type="molecule type" value="Genomic_DNA"/>
</dbReference>
<protein>
    <submittedName>
        <fullName evidence="8">Probable aquaporin NIP-type</fullName>
    </submittedName>
</protein>
<dbReference type="Pfam" id="PF00230">
    <property type="entry name" value="MIP"/>
    <property type="match status" value="2"/>
</dbReference>
<dbReference type="InterPro" id="IPR022357">
    <property type="entry name" value="MIP_CS"/>
</dbReference>
<evidence type="ECO:0000313" key="8">
    <source>
        <dbReference type="EMBL" id="CAA2970024.1"/>
    </source>
</evidence>
<comment type="subcellular location">
    <subcellularLocation>
        <location evidence="1">Membrane</location>
        <topology evidence="1">Multi-pass membrane protein</topology>
    </subcellularLocation>
</comment>
<proteinExistence type="inferred from homology"/>
<feature type="transmembrane region" description="Helical" evidence="7">
    <location>
        <begin position="49"/>
        <end position="73"/>
    </location>
</feature>
<evidence type="ECO:0000256" key="6">
    <source>
        <dbReference type="RuleBase" id="RU000477"/>
    </source>
</evidence>
<keyword evidence="9" id="KW-1185">Reference proteome</keyword>
<dbReference type="InterPro" id="IPR034294">
    <property type="entry name" value="Aquaporin_transptr"/>
</dbReference>
<dbReference type="AlphaFoldDB" id="A0A8S0QVP0"/>
<evidence type="ECO:0000256" key="4">
    <source>
        <dbReference type="ARBA" id="ARBA00022989"/>
    </source>
</evidence>
<dbReference type="InterPro" id="IPR000425">
    <property type="entry name" value="MIP"/>
</dbReference>
<accession>A0A8S0QVP0</accession>
<feature type="transmembrane region" description="Helical" evidence="7">
    <location>
        <begin position="147"/>
        <end position="169"/>
    </location>
</feature>